<proteinExistence type="predicted"/>
<evidence type="ECO:0000313" key="2">
    <source>
        <dbReference type="EMBL" id="KAF5555129.1"/>
    </source>
</evidence>
<feature type="compositionally biased region" description="Polar residues" evidence="1">
    <location>
        <begin position="63"/>
        <end position="73"/>
    </location>
</feature>
<dbReference type="EMBL" id="JAAOAM010000038">
    <property type="protein sequence ID" value="KAF5555129.1"/>
    <property type="molecule type" value="Genomic_DNA"/>
</dbReference>
<sequence>MSTQAKLVTTPIFVDLPLVTHRTALDSFPTAQCPASTDRSIGQRDSSTDSPSGGQSEEAIEEMQNSRNEQNSDLDFEDHREGLVLYYCDIGGRLVLEVEDLLVDWAGGLVVLRAVPGANDPVEVPSF</sequence>
<evidence type="ECO:0000256" key="1">
    <source>
        <dbReference type="SAM" id="MobiDB-lite"/>
    </source>
</evidence>
<protein>
    <submittedName>
        <fullName evidence="2">Uncharacterized protein</fullName>
    </submittedName>
</protein>
<dbReference type="Proteomes" id="UP000522262">
    <property type="component" value="Unassembled WGS sequence"/>
</dbReference>
<feature type="region of interest" description="Disordered" evidence="1">
    <location>
        <begin position="29"/>
        <end position="74"/>
    </location>
</feature>
<feature type="compositionally biased region" description="Polar residues" evidence="1">
    <location>
        <begin position="29"/>
        <end position="55"/>
    </location>
</feature>
<dbReference type="AlphaFoldDB" id="A0A8H5N7U0"/>
<organism evidence="2 3">
    <name type="scientific">Fusarium mexicanum</name>
    <dbReference type="NCBI Taxonomy" id="751941"/>
    <lineage>
        <taxon>Eukaryota</taxon>
        <taxon>Fungi</taxon>
        <taxon>Dikarya</taxon>
        <taxon>Ascomycota</taxon>
        <taxon>Pezizomycotina</taxon>
        <taxon>Sordariomycetes</taxon>
        <taxon>Hypocreomycetidae</taxon>
        <taxon>Hypocreales</taxon>
        <taxon>Nectriaceae</taxon>
        <taxon>Fusarium</taxon>
        <taxon>Fusarium fujikuroi species complex</taxon>
    </lineage>
</organism>
<comment type="caution">
    <text evidence="2">The sequence shown here is derived from an EMBL/GenBank/DDBJ whole genome shotgun (WGS) entry which is preliminary data.</text>
</comment>
<evidence type="ECO:0000313" key="3">
    <source>
        <dbReference type="Proteomes" id="UP000522262"/>
    </source>
</evidence>
<keyword evidence="3" id="KW-1185">Reference proteome</keyword>
<reference evidence="2 3" key="1">
    <citation type="submission" date="2020-05" db="EMBL/GenBank/DDBJ databases">
        <title>Identification and distribution of gene clusters putatively required for synthesis of sphingolipid metabolism inhibitors in phylogenetically diverse species of the filamentous fungus Fusarium.</title>
        <authorList>
            <person name="Kim H.-S."/>
            <person name="Busman M."/>
            <person name="Brown D.W."/>
            <person name="Divon H."/>
            <person name="Uhlig S."/>
            <person name="Proctor R.H."/>
        </authorList>
    </citation>
    <scope>NUCLEOTIDE SEQUENCE [LARGE SCALE GENOMIC DNA]</scope>
    <source>
        <strain evidence="2 3">NRRL 53147</strain>
    </source>
</reference>
<accession>A0A8H5N7U0</accession>
<name>A0A8H5N7U0_9HYPO</name>
<gene>
    <name evidence="2" type="ORF">FMEXI_1649</name>
</gene>